<evidence type="ECO:0000256" key="2">
    <source>
        <dbReference type="ARBA" id="ARBA00022679"/>
    </source>
</evidence>
<comment type="similarity">
    <text evidence="4">Belongs to the class I-like SAM-binding methyltransferase superfamily. RNA M5U methyltransferase family.</text>
</comment>
<dbReference type="NCBIfam" id="TIGR00479">
    <property type="entry name" value="rumA"/>
    <property type="match status" value="1"/>
</dbReference>
<feature type="active site" description="Nucleophile" evidence="4">
    <location>
        <position position="413"/>
    </location>
</feature>
<dbReference type="InterPro" id="IPR002792">
    <property type="entry name" value="TRAM_dom"/>
</dbReference>
<dbReference type="SUPFAM" id="SSF53335">
    <property type="entry name" value="S-adenosyl-L-methionine-dependent methyltransferases"/>
    <property type="match status" value="1"/>
</dbReference>
<proteinExistence type="inferred from homology"/>
<keyword evidence="1 4" id="KW-0489">Methyltransferase</keyword>
<feature type="domain" description="TRAM" evidence="6">
    <location>
        <begin position="1"/>
        <end position="53"/>
    </location>
</feature>
<dbReference type="Pfam" id="PF05958">
    <property type="entry name" value="tRNA_U5-meth_tr"/>
    <property type="match status" value="1"/>
</dbReference>
<evidence type="ECO:0000259" key="6">
    <source>
        <dbReference type="PROSITE" id="PS50926"/>
    </source>
</evidence>
<comment type="caution">
    <text evidence="7">The sequence shown here is derived from an EMBL/GenBank/DDBJ whole genome shotgun (WGS) entry which is preliminary data.</text>
</comment>
<feature type="binding site" evidence="4">
    <location>
        <position position="387"/>
    </location>
    <ligand>
        <name>S-adenosyl-L-methionine</name>
        <dbReference type="ChEBI" id="CHEBI:59789"/>
    </ligand>
</feature>
<feature type="binding site" evidence="4">
    <location>
        <position position="339"/>
    </location>
    <ligand>
        <name>S-adenosyl-L-methionine</name>
        <dbReference type="ChEBI" id="CHEBI:59789"/>
    </ligand>
</feature>
<dbReference type="Gene3D" id="3.40.50.150">
    <property type="entry name" value="Vaccinia Virus protein VP39"/>
    <property type="match status" value="1"/>
</dbReference>
<dbReference type="PANTHER" id="PTHR11061:SF30">
    <property type="entry name" value="TRNA (URACIL(54)-C(5))-METHYLTRANSFERASE"/>
    <property type="match status" value="1"/>
</dbReference>
<dbReference type="InterPro" id="IPR012340">
    <property type="entry name" value="NA-bd_OB-fold"/>
</dbReference>
<evidence type="ECO:0000313" key="8">
    <source>
        <dbReference type="Proteomes" id="UP000320813"/>
    </source>
</evidence>
<dbReference type="InterPro" id="IPR010280">
    <property type="entry name" value="U5_MeTrfase_fam"/>
</dbReference>
<dbReference type="PROSITE" id="PS51687">
    <property type="entry name" value="SAM_MT_RNA_M5U"/>
    <property type="match status" value="1"/>
</dbReference>
<evidence type="ECO:0000256" key="1">
    <source>
        <dbReference type="ARBA" id="ARBA00022603"/>
    </source>
</evidence>
<dbReference type="Gene3D" id="2.40.50.1070">
    <property type="match status" value="1"/>
</dbReference>
<dbReference type="Gene3D" id="2.40.50.140">
    <property type="entry name" value="Nucleic acid-binding proteins"/>
    <property type="match status" value="1"/>
</dbReference>
<feature type="binding site" evidence="4">
    <location>
        <position position="318"/>
    </location>
    <ligand>
        <name>S-adenosyl-L-methionine</name>
        <dbReference type="ChEBI" id="CHEBI:59789"/>
    </ligand>
</feature>
<evidence type="ECO:0000256" key="3">
    <source>
        <dbReference type="ARBA" id="ARBA00022691"/>
    </source>
</evidence>
<keyword evidence="3 4" id="KW-0949">S-adenosyl-L-methionine</keyword>
<dbReference type="Proteomes" id="UP000320813">
    <property type="component" value="Unassembled WGS sequence"/>
</dbReference>
<dbReference type="EMBL" id="SGBD01000001">
    <property type="protein sequence ID" value="RZD14765.1"/>
    <property type="molecule type" value="Genomic_DNA"/>
</dbReference>
<organism evidence="7 8">
    <name type="scientific">Candidatus Acidulodesulfobacterium ferriphilum</name>
    <dbReference type="NCBI Taxonomy" id="2597223"/>
    <lineage>
        <taxon>Bacteria</taxon>
        <taxon>Deltaproteobacteria</taxon>
        <taxon>Candidatus Acidulodesulfobacterales</taxon>
        <taxon>Candidatus Acidulodesulfobacterium</taxon>
    </lineage>
</organism>
<evidence type="ECO:0000256" key="5">
    <source>
        <dbReference type="PROSITE-ProRule" id="PRU10015"/>
    </source>
</evidence>
<accession>A0A519BBV9</accession>
<keyword evidence="2 4" id="KW-0808">Transferase</keyword>
<evidence type="ECO:0000256" key="4">
    <source>
        <dbReference type="PROSITE-ProRule" id="PRU01024"/>
    </source>
</evidence>
<dbReference type="PROSITE" id="PS50926">
    <property type="entry name" value="TRAM"/>
    <property type="match status" value="1"/>
</dbReference>
<protein>
    <submittedName>
        <fullName evidence="7">23S rRNA (Uracil(1939)-C(5))-methyltransferase RlmD</fullName>
        <ecNumber evidence="7">2.1.1.190</ecNumber>
    </submittedName>
</protein>
<reference evidence="7 8" key="1">
    <citation type="submission" date="2019-01" db="EMBL/GenBank/DDBJ databases">
        <title>Insights into ecological role of a new deltaproteobacterial order Candidatus Sinidesulfobacterales (Sva0485) by metagenomics and metatranscriptomics.</title>
        <authorList>
            <person name="Tan S."/>
            <person name="Liu J."/>
            <person name="Fang Y."/>
            <person name="Hedlund B.P."/>
            <person name="Lian Z.H."/>
            <person name="Huang L.Y."/>
            <person name="Li J.T."/>
            <person name="Huang L.N."/>
            <person name="Li W.J."/>
            <person name="Jiang H.C."/>
            <person name="Dong H.L."/>
            <person name="Shu W.S."/>
        </authorList>
    </citation>
    <scope>NUCLEOTIDE SEQUENCE [LARGE SCALE GENOMIC DNA]</scope>
    <source>
        <strain evidence="7">AP3</strain>
    </source>
</reference>
<dbReference type="InterPro" id="IPR030390">
    <property type="entry name" value="MeTrfase_TrmA_AS"/>
</dbReference>
<dbReference type="SUPFAM" id="SSF50249">
    <property type="entry name" value="Nucleic acid-binding proteins"/>
    <property type="match status" value="1"/>
</dbReference>
<dbReference type="AlphaFoldDB" id="A0A519BBV9"/>
<dbReference type="GO" id="GO:0070041">
    <property type="term" value="F:rRNA (uridine-C5-)-methyltransferase activity"/>
    <property type="evidence" value="ECO:0007669"/>
    <property type="project" value="TreeGrafter"/>
</dbReference>
<feature type="active site" evidence="5">
    <location>
        <position position="413"/>
    </location>
</feature>
<gene>
    <name evidence="7" type="primary">rlmD</name>
    <name evidence="7" type="ORF">EVJ47_00310</name>
</gene>
<dbReference type="EC" id="2.1.1.190" evidence="7"/>
<dbReference type="InterPro" id="IPR029063">
    <property type="entry name" value="SAM-dependent_MTases_sf"/>
</dbReference>
<dbReference type="Pfam" id="PF01938">
    <property type="entry name" value="TRAM"/>
    <property type="match status" value="1"/>
</dbReference>
<dbReference type="PROSITE" id="PS01230">
    <property type="entry name" value="TRMA_1"/>
    <property type="match status" value="1"/>
</dbReference>
<sequence length="457" mass="52680">MEIIKIDSLAYKGYGVGRVNDKVVFVGCACPGDTLKIEIYDEHKNYAFGRIVEIINPSQKRIAPICKHFGICGGCDYLHIPYEEELYWKTEIFKAEFNKTFKDFGFKDFENVNLIKGFKTQNYLNYRQKIGLKISPPLIGFYKKLSHDVEGIEYCHLAKEGVNELLKNARNVLLSGNYRDNFLNEIYSVTLTDTGLKNITFSLKNRIPNLRQNYDLTFKDIIERTGADNVFVELKQKKGNKEDKKIIKYSRDRDKNDNNLRGKGNYFMLKGKKFAYDLPSFIQVNREQNENIIEKVTAYIKNLNENRRIYFDNALDLFCGYGNITLFLADYAKMVTGVEADPFSVELGEKNLKLNDIKNINFVMSNAGDFLEKAKKRGINYDLIVLDPPRAGIKGLAPKVAGLNPSSVIYISCDSMTLLRDLRAFVETGYLIEQINLIDMFPRTYHMEHIAFLSRKR</sequence>
<dbReference type="PANTHER" id="PTHR11061">
    <property type="entry name" value="RNA M5U METHYLTRANSFERASE"/>
    <property type="match status" value="1"/>
</dbReference>
<evidence type="ECO:0000313" key="7">
    <source>
        <dbReference type="EMBL" id="RZD14765.1"/>
    </source>
</evidence>
<dbReference type="GO" id="GO:0070475">
    <property type="term" value="P:rRNA base methylation"/>
    <property type="evidence" value="ECO:0007669"/>
    <property type="project" value="TreeGrafter"/>
</dbReference>
<feature type="binding site" evidence="4">
    <location>
        <position position="283"/>
    </location>
    <ligand>
        <name>S-adenosyl-L-methionine</name>
        <dbReference type="ChEBI" id="CHEBI:59789"/>
    </ligand>
</feature>
<name>A0A519BBV9_9DELT</name>
<dbReference type="CDD" id="cd02440">
    <property type="entry name" value="AdoMet_MTases"/>
    <property type="match status" value="1"/>
</dbReference>